<dbReference type="AlphaFoldDB" id="A0A1F6DZD8"/>
<organism evidence="2 3">
    <name type="scientific">Candidatus Kaiserbacteria bacterium RIFCSPHIGHO2_02_FULL_59_21</name>
    <dbReference type="NCBI Taxonomy" id="1798500"/>
    <lineage>
        <taxon>Bacteria</taxon>
        <taxon>Candidatus Kaiseribacteriota</taxon>
    </lineage>
</organism>
<evidence type="ECO:0000313" key="2">
    <source>
        <dbReference type="EMBL" id="OGG66814.1"/>
    </source>
</evidence>
<comment type="caution">
    <text evidence="2">The sequence shown here is derived from an EMBL/GenBank/DDBJ whole genome shotgun (WGS) entry which is preliminary data.</text>
</comment>
<protein>
    <submittedName>
        <fullName evidence="2">Uncharacterized protein</fullName>
    </submittedName>
</protein>
<dbReference type="EMBL" id="MFLN01000037">
    <property type="protein sequence ID" value="OGG66814.1"/>
    <property type="molecule type" value="Genomic_DNA"/>
</dbReference>
<proteinExistence type="predicted"/>
<reference evidence="2 3" key="1">
    <citation type="journal article" date="2016" name="Nat. Commun.">
        <title>Thousands of microbial genomes shed light on interconnected biogeochemical processes in an aquifer system.</title>
        <authorList>
            <person name="Anantharaman K."/>
            <person name="Brown C.T."/>
            <person name="Hug L.A."/>
            <person name="Sharon I."/>
            <person name="Castelle C.J."/>
            <person name="Probst A.J."/>
            <person name="Thomas B.C."/>
            <person name="Singh A."/>
            <person name="Wilkins M.J."/>
            <person name="Karaoz U."/>
            <person name="Brodie E.L."/>
            <person name="Williams K.H."/>
            <person name="Hubbard S.S."/>
            <person name="Banfield J.F."/>
        </authorList>
    </citation>
    <scope>NUCLEOTIDE SEQUENCE [LARGE SCALE GENOMIC DNA]</scope>
</reference>
<keyword evidence="1" id="KW-0472">Membrane</keyword>
<evidence type="ECO:0000256" key="1">
    <source>
        <dbReference type="SAM" id="Phobius"/>
    </source>
</evidence>
<evidence type="ECO:0000313" key="3">
    <source>
        <dbReference type="Proteomes" id="UP000178572"/>
    </source>
</evidence>
<sequence length="94" mass="10607">MEERVAKLEREVEALKARNARVEAEKAWETSYARTFSIALVTYAAAALALFMVGVENYLLAALVPPLAYVLSTQSLPAVKRWWIVNSIRKPQKE</sequence>
<dbReference type="STRING" id="1798500.A3C21_03975"/>
<keyword evidence="1" id="KW-0812">Transmembrane</keyword>
<keyword evidence="1" id="KW-1133">Transmembrane helix</keyword>
<feature type="transmembrane region" description="Helical" evidence="1">
    <location>
        <begin position="31"/>
        <end position="52"/>
    </location>
</feature>
<accession>A0A1F6DZD8</accession>
<dbReference type="Proteomes" id="UP000178572">
    <property type="component" value="Unassembled WGS sequence"/>
</dbReference>
<gene>
    <name evidence="2" type="ORF">A3C21_03975</name>
</gene>
<name>A0A1F6DZD8_9BACT</name>